<dbReference type="InParanoid" id="A7RWN3"/>
<dbReference type="AlphaFoldDB" id="A7RWN3"/>
<dbReference type="PANTHER" id="PTHR24171:SF9">
    <property type="entry name" value="ANKYRIN REPEAT DOMAIN-CONTAINING PROTEIN 39"/>
    <property type="match status" value="1"/>
</dbReference>
<dbReference type="SMR" id="A7RWN3"/>
<gene>
    <name evidence="5" type="ORF">NEMVEDRAFT_v1g203264</name>
</gene>
<keyword evidence="1" id="KW-0677">Repeat</keyword>
<dbReference type="SMART" id="SM00248">
    <property type="entry name" value="ANK"/>
    <property type="match status" value="2"/>
</dbReference>
<sequence length="242" mass="26188">MAASFDNEQTSRRLQGNLRELSTDRPVLSTLSQKGDDNLVKQFLTENVQIEGGANEKLQSQLYIACFWGFVDVVKSLLDGGADVNAQNKNSGWTPLHAASFQEHGKIIMLLLEKGANPEVSDAEGRTPKDFASASDKTWPHFAARGYTRTTKQDLIDKGIIRKLTPEEKCPSAGVSNRPGSGSKLAAYSRPGSAYVVKRDIADAHGDSVLQGPTDVLSSTEPSAKTARPGSGNQPNFLVWRS</sequence>
<dbReference type="EMBL" id="DS469547">
    <property type="protein sequence ID" value="EDO44153.1"/>
    <property type="molecule type" value="Genomic_DNA"/>
</dbReference>
<evidence type="ECO:0000256" key="1">
    <source>
        <dbReference type="ARBA" id="ARBA00022737"/>
    </source>
</evidence>
<dbReference type="Pfam" id="PF12796">
    <property type="entry name" value="Ank_2"/>
    <property type="match status" value="1"/>
</dbReference>
<organism evidence="5 6">
    <name type="scientific">Nematostella vectensis</name>
    <name type="common">Starlet sea anemone</name>
    <dbReference type="NCBI Taxonomy" id="45351"/>
    <lineage>
        <taxon>Eukaryota</taxon>
        <taxon>Metazoa</taxon>
        <taxon>Cnidaria</taxon>
        <taxon>Anthozoa</taxon>
        <taxon>Hexacorallia</taxon>
        <taxon>Actiniaria</taxon>
        <taxon>Edwardsiidae</taxon>
        <taxon>Nematostella</taxon>
    </lineage>
</organism>
<dbReference type="KEGG" id="nve:5516162"/>
<keyword evidence="2 3" id="KW-0040">ANK repeat</keyword>
<keyword evidence="6" id="KW-1185">Reference proteome</keyword>
<dbReference type="PANTHER" id="PTHR24171">
    <property type="entry name" value="ANKYRIN REPEAT DOMAIN-CONTAINING PROTEIN 39-RELATED"/>
    <property type="match status" value="1"/>
</dbReference>
<dbReference type="PhylomeDB" id="A7RWN3"/>
<dbReference type="InterPro" id="IPR002110">
    <property type="entry name" value="Ankyrin_rpt"/>
</dbReference>
<dbReference type="SUPFAM" id="SSF48403">
    <property type="entry name" value="Ankyrin repeat"/>
    <property type="match status" value="1"/>
</dbReference>
<proteinExistence type="predicted"/>
<evidence type="ECO:0000256" key="3">
    <source>
        <dbReference type="PROSITE-ProRule" id="PRU00023"/>
    </source>
</evidence>
<dbReference type="PROSITE" id="PS50297">
    <property type="entry name" value="ANK_REP_REGION"/>
    <property type="match status" value="2"/>
</dbReference>
<feature type="repeat" description="ANK" evidence="3">
    <location>
        <begin position="91"/>
        <end position="123"/>
    </location>
</feature>
<name>A7RWN3_NEMVE</name>
<evidence type="ECO:0000256" key="4">
    <source>
        <dbReference type="SAM" id="MobiDB-lite"/>
    </source>
</evidence>
<dbReference type="STRING" id="45351.A7RWN3"/>
<evidence type="ECO:0000313" key="6">
    <source>
        <dbReference type="Proteomes" id="UP000001593"/>
    </source>
</evidence>
<dbReference type="Gene3D" id="1.25.40.20">
    <property type="entry name" value="Ankyrin repeat-containing domain"/>
    <property type="match status" value="1"/>
</dbReference>
<dbReference type="eggNOG" id="KOG4177">
    <property type="taxonomic scope" value="Eukaryota"/>
</dbReference>
<dbReference type="Proteomes" id="UP000001593">
    <property type="component" value="Unassembled WGS sequence"/>
</dbReference>
<protein>
    <submittedName>
        <fullName evidence="5">Uncharacterized protein</fullName>
    </submittedName>
</protein>
<evidence type="ECO:0000313" key="5">
    <source>
        <dbReference type="EMBL" id="EDO44153.1"/>
    </source>
</evidence>
<dbReference type="InterPro" id="IPR036770">
    <property type="entry name" value="Ankyrin_rpt-contain_sf"/>
</dbReference>
<dbReference type="OrthoDB" id="194358at2759"/>
<evidence type="ECO:0000256" key="2">
    <source>
        <dbReference type="ARBA" id="ARBA00023043"/>
    </source>
</evidence>
<feature type="region of interest" description="Disordered" evidence="4">
    <location>
        <begin position="206"/>
        <end position="242"/>
    </location>
</feature>
<dbReference type="OMA" id="FQEHGKI"/>
<feature type="region of interest" description="Disordered" evidence="4">
    <location>
        <begin position="169"/>
        <end position="189"/>
    </location>
</feature>
<dbReference type="HOGENOM" id="CLU_000134_28_0_1"/>
<dbReference type="PROSITE" id="PS50088">
    <property type="entry name" value="ANK_REPEAT"/>
    <property type="match status" value="2"/>
</dbReference>
<feature type="repeat" description="ANK" evidence="3">
    <location>
        <begin position="57"/>
        <end position="89"/>
    </location>
</feature>
<accession>A7RWN3</accession>
<reference evidence="5 6" key="1">
    <citation type="journal article" date="2007" name="Science">
        <title>Sea anemone genome reveals ancestral eumetazoan gene repertoire and genomic organization.</title>
        <authorList>
            <person name="Putnam N.H."/>
            <person name="Srivastava M."/>
            <person name="Hellsten U."/>
            <person name="Dirks B."/>
            <person name="Chapman J."/>
            <person name="Salamov A."/>
            <person name="Terry A."/>
            <person name="Shapiro H."/>
            <person name="Lindquist E."/>
            <person name="Kapitonov V.V."/>
            <person name="Jurka J."/>
            <person name="Genikhovich G."/>
            <person name="Grigoriev I.V."/>
            <person name="Lucas S.M."/>
            <person name="Steele R.E."/>
            <person name="Finnerty J.R."/>
            <person name="Technau U."/>
            <person name="Martindale M.Q."/>
            <person name="Rokhsar D.S."/>
        </authorList>
    </citation>
    <scope>NUCLEOTIDE SEQUENCE [LARGE SCALE GENOMIC DNA]</scope>
    <source>
        <strain evidence="6">CH2 X CH6</strain>
    </source>
</reference>